<proteinExistence type="predicted"/>
<dbReference type="Proteomes" id="UP000439903">
    <property type="component" value="Unassembled WGS sequence"/>
</dbReference>
<name>A0A8H4ETJ5_GIGMA</name>
<accession>A0A8H4ETJ5</accession>
<organism evidence="1 2">
    <name type="scientific">Gigaspora margarita</name>
    <dbReference type="NCBI Taxonomy" id="4874"/>
    <lineage>
        <taxon>Eukaryota</taxon>
        <taxon>Fungi</taxon>
        <taxon>Fungi incertae sedis</taxon>
        <taxon>Mucoromycota</taxon>
        <taxon>Glomeromycotina</taxon>
        <taxon>Glomeromycetes</taxon>
        <taxon>Diversisporales</taxon>
        <taxon>Gigasporaceae</taxon>
        <taxon>Gigaspora</taxon>
    </lineage>
</organism>
<protein>
    <submittedName>
        <fullName evidence="1">Uncharacterized protein</fullName>
    </submittedName>
</protein>
<reference evidence="1 2" key="1">
    <citation type="journal article" date="2019" name="Environ. Microbiol.">
        <title>At the nexus of three kingdoms: the genome of the mycorrhizal fungus Gigaspora margarita provides insights into plant, endobacterial and fungal interactions.</title>
        <authorList>
            <person name="Venice F."/>
            <person name="Ghignone S."/>
            <person name="Salvioli di Fossalunga A."/>
            <person name="Amselem J."/>
            <person name="Novero M."/>
            <person name="Xianan X."/>
            <person name="Sedzielewska Toro K."/>
            <person name="Morin E."/>
            <person name="Lipzen A."/>
            <person name="Grigoriev I.V."/>
            <person name="Henrissat B."/>
            <person name="Martin F.M."/>
            <person name="Bonfante P."/>
        </authorList>
    </citation>
    <scope>NUCLEOTIDE SEQUENCE [LARGE SCALE GENOMIC DNA]</scope>
    <source>
        <strain evidence="1 2">BEG34</strain>
    </source>
</reference>
<dbReference type="OrthoDB" id="2438105at2759"/>
<dbReference type="EMBL" id="WTPW01000078">
    <property type="protein sequence ID" value="KAF0551169.1"/>
    <property type="molecule type" value="Genomic_DNA"/>
</dbReference>
<evidence type="ECO:0000313" key="1">
    <source>
        <dbReference type="EMBL" id="KAF0551169.1"/>
    </source>
</evidence>
<keyword evidence="2" id="KW-1185">Reference proteome</keyword>
<evidence type="ECO:0000313" key="2">
    <source>
        <dbReference type="Proteomes" id="UP000439903"/>
    </source>
</evidence>
<sequence>MHLIDLQKWMSVWIHLPLSICRLGGNHGPEYACVFLQVFEFEFQFESNCPTLHEKIYIKHLQQDLIDQNQNTFGLLEALSDNNFYKQVNQFANLEDKELWKFSLIYEFVKYRIYKLQQARIQISGPNNGIENITQEKLQHI</sequence>
<dbReference type="AlphaFoldDB" id="A0A8H4ETJ5"/>
<comment type="caution">
    <text evidence="1">The sequence shown here is derived from an EMBL/GenBank/DDBJ whole genome shotgun (WGS) entry which is preliminary data.</text>
</comment>
<gene>
    <name evidence="1" type="ORF">F8M41_023585</name>
</gene>